<keyword evidence="3" id="KW-1185">Reference proteome</keyword>
<evidence type="ECO:0000256" key="1">
    <source>
        <dbReference type="SAM" id="MobiDB-lite"/>
    </source>
</evidence>
<dbReference type="Proteomes" id="UP000308092">
    <property type="component" value="Unassembled WGS sequence"/>
</dbReference>
<name>A0A4S3JAU8_9EURO</name>
<feature type="region of interest" description="Disordered" evidence="1">
    <location>
        <begin position="61"/>
        <end position="82"/>
    </location>
</feature>
<reference evidence="2 3" key="1">
    <citation type="submission" date="2019-03" db="EMBL/GenBank/DDBJ databases">
        <title>The genome sequence of a newly discovered highly antifungal drug resistant Aspergillus species, Aspergillus tanneri NIH 1004.</title>
        <authorList>
            <person name="Mounaud S."/>
            <person name="Singh I."/>
            <person name="Joardar V."/>
            <person name="Pakala S."/>
            <person name="Pakala S."/>
            <person name="Venepally P."/>
            <person name="Hoover J."/>
            <person name="Nierman W."/>
            <person name="Chung J."/>
            <person name="Losada L."/>
        </authorList>
    </citation>
    <scope>NUCLEOTIDE SEQUENCE [LARGE SCALE GENOMIC DNA]</scope>
    <source>
        <strain evidence="2 3">NIH1004</strain>
    </source>
</reference>
<protein>
    <submittedName>
        <fullName evidence="2">Uncharacterized protein</fullName>
    </submittedName>
</protein>
<feature type="compositionally biased region" description="Polar residues" evidence="1">
    <location>
        <begin position="73"/>
        <end position="82"/>
    </location>
</feature>
<evidence type="ECO:0000313" key="2">
    <source>
        <dbReference type="EMBL" id="THC91408.1"/>
    </source>
</evidence>
<sequence length="82" mass="9210">MREIEQEMESAKSPVTQLGYDHEQCEKERRDQGYVGTEMVKTISDAFIDSLLRIGCAGQVSLDKMDDEPGPDEQSSGSHFNQ</sequence>
<organism evidence="2 3">
    <name type="scientific">Aspergillus tanneri</name>
    <dbReference type="NCBI Taxonomy" id="1220188"/>
    <lineage>
        <taxon>Eukaryota</taxon>
        <taxon>Fungi</taxon>
        <taxon>Dikarya</taxon>
        <taxon>Ascomycota</taxon>
        <taxon>Pezizomycotina</taxon>
        <taxon>Eurotiomycetes</taxon>
        <taxon>Eurotiomycetidae</taxon>
        <taxon>Eurotiales</taxon>
        <taxon>Aspergillaceae</taxon>
        <taxon>Aspergillus</taxon>
        <taxon>Aspergillus subgen. Circumdati</taxon>
    </lineage>
</organism>
<dbReference type="VEuPathDB" id="FungiDB:EYZ11_009137"/>
<gene>
    <name evidence="2" type="ORF">EYZ11_009137</name>
</gene>
<dbReference type="AlphaFoldDB" id="A0A4S3JAU8"/>
<feature type="region of interest" description="Disordered" evidence="1">
    <location>
        <begin position="1"/>
        <end position="26"/>
    </location>
</feature>
<dbReference type="EMBL" id="SOSA01000418">
    <property type="protein sequence ID" value="THC91408.1"/>
    <property type="molecule type" value="Genomic_DNA"/>
</dbReference>
<proteinExistence type="predicted"/>
<accession>A0A4S3JAU8</accession>
<comment type="caution">
    <text evidence="2">The sequence shown here is derived from an EMBL/GenBank/DDBJ whole genome shotgun (WGS) entry which is preliminary data.</text>
</comment>
<dbReference type="STRING" id="1220188.A0A4S3JAU8"/>
<evidence type="ECO:0000313" key="3">
    <source>
        <dbReference type="Proteomes" id="UP000308092"/>
    </source>
</evidence>